<evidence type="ECO:0000313" key="4">
    <source>
        <dbReference type="Proteomes" id="UP000597989"/>
    </source>
</evidence>
<dbReference type="InterPro" id="IPR010982">
    <property type="entry name" value="Lambda_DNA-bd_dom_sf"/>
</dbReference>
<dbReference type="RefSeq" id="WP_188986854.1">
    <property type="nucleotide sequence ID" value="NZ_BAAAHC010000015.1"/>
</dbReference>
<reference evidence="2" key="5">
    <citation type="submission" date="2023-12" db="EMBL/GenBank/DDBJ databases">
        <authorList>
            <person name="Sun Q."/>
            <person name="Inoue M."/>
        </authorList>
    </citation>
    <scope>NUCLEOTIDE SEQUENCE</scope>
    <source>
        <strain evidence="2">JCM 10664</strain>
    </source>
</reference>
<evidence type="ECO:0000313" key="3">
    <source>
        <dbReference type="EMBL" id="GGI81327.1"/>
    </source>
</evidence>
<dbReference type="SMART" id="SM00530">
    <property type="entry name" value="HTH_XRE"/>
    <property type="match status" value="1"/>
</dbReference>
<reference evidence="5" key="3">
    <citation type="journal article" date="2019" name="Int. J. Syst. Evol. Microbiol.">
        <title>The Global Catalogue of Microorganisms (GCM) 10K type strain sequencing project: providing services to taxonomists for standard genome sequencing and annotation.</title>
        <authorList>
            <consortium name="The Broad Institute Genomics Platform"/>
            <consortium name="The Broad Institute Genome Sequencing Center for Infectious Disease"/>
            <person name="Wu L."/>
            <person name="Ma J."/>
        </authorList>
    </citation>
    <scope>NUCLEOTIDE SEQUENCE [LARGE SCALE GENOMIC DNA]</scope>
    <source>
        <strain evidence="5">JCM 10664</strain>
    </source>
</reference>
<dbReference type="InterPro" id="IPR001387">
    <property type="entry name" value="Cro/C1-type_HTH"/>
</dbReference>
<evidence type="ECO:0000259" key="1">
    <source>
        <dbReference type="PROSITE" id="PS50943"/>
    </source>
</evidence>
<dbReference type="PROSITE" id="PS50943">
    <property type="entry name" value="HTH_CROC1"/>
    <property type="match status" value="1"/>
</dbReference>
<comment type="caution">
    <text evidence="3">The sequence shown here is derived from an EMBL/GenBank/DDBJ whole genome shotgun (WGS) entry which is preliminary data.</text>
</comment>
<keyword evidence="5" id="KW-1185">Reference proteome</keyword>
<evidence type="ECO:0000313" key="2">
    <source>
        <dbReference type="EMBL" id="GAA0533427.1"/>
    </source>
</evidence>
<organism evidence="3 4">
    <name type="scientific">Saccharopolyspora thermophila</name>
    <dbReference type="NCBI Taxonomy" id="89367"/>
    <lineage>
        <taxon>Bacteria</taxon>
        <taxon>Bacillati</taxon>
        <taxon>Actinomycetota</taxon>
        <taxon>Actinomycetes</taxon>
        <taxon>Pseudonocardiales</taxon>
        <taxon>Pseudonocardiaceae</taxon>
        <taxon>Saccharopolyspora</taxon>
    </lineage>
</organism>
<dbReference type="Gene3D" id="1.10.260.40">
    <property type="entry name" value="lambda repressor-like DNA-binding domains"/>
    <property type="match status" value="1"/>
</dbReference>
<dbReference type="AlphaFoldDB" id="A0A917JR40"/>
<feature type="domain" description="HTH cro/C1-type" evidence="1">
    <location>
        <begin position="17"/>
        <end position="71"/>
    </location>
</feature>
<proteinExistence type="predicted"/>
<gene>
    <name evidence="2" type="ORF">GCM10009545_40030</name>
    <name evidence="3" type="ORF">GCM10011581_18410</name>
</gene>
<reference evidence="2" key="1">
    <citation type="journal article" date="2014" name="Int. J. Syst. Evol. Microbiol.">
        <title>Complete genome of a new Firmicutes species belonging to the dominant human colonic microbiota ('Ruminococcus bicirculans') reveals two chromosomes and a selective capacity to utilize plant glucans.</title>
        <authorList>
            <consortium name="NISC Comparative Sequencing Program"/>
            <person name="Wegmann U."/>
            <person name="Louis P."/>
            <person name="Goesmann A."/>
            <person name="Henrissat B."/>
            <person name="Duncan S.H."/>
            <person name="Flint H.J."/>
        </authorList>
    </citation>
    <scope>NUCLEOTIDE SEQUENCE</scope>
    <source>
        <strain evidence="2">JCM 10664</strain>
    </source>
</reference>
<evidence type="ECO:0000313" key="5">
    <source>
        <dbReference type="Proteomes" id="UP001500220"/>
    </source>
</evidence>
<dbReference type="Pfam" id="PF13560">
    <property type="entry name" value="HTH_31"/>
    <property type="match status" value="1"/>
</dbReference>
<reference evidence="3" key="4">
    <citation type="submission" date="2020-09" db="EMBL/GenBank/DDBJ databases">
        <authorList>
            <person name="Sun Q."/>
            <person name="Zhou Y."/>
        </authorList>
    </citation>
    <scope>NUCLEOTIDE SEQUENCE</scope>
    <source>
        <strain evidence="3">CGMCC 4.7206</strain>
    </source>
</reference>
<dbReference type="Proteomes" id="UP001500220">
    <property type="component" value="Unassembled WGS sequence"/>
</dbReference>
<reference evidence="3 4" key="2">
    <citation type="journal article" date="2014" name="Int. J. Syst. Evol. Microbiol.">
        <title>Complete genome sequence of Corynebacterium casei LMG S-19264T (=DSM 44701T), isolated from a smear-ripened cheese.</title>
        <authorList>
            <consortium name="US DOE Joint Genome Institute (JGI-PGF)"/>
            <person name="Walter F."/>
            <person name="Albersmeier A."/>
            <person name="Kalinowski J."/>
            <person name="Ruckert C."/>
        </authorList>
    </citation>
    <scope>NUCLEOTIDE SEQUENCE [LARGE SCALE GENOMIC DNA]</scope>
    <source>
        <strain evidence="3 4">CGMCC 4.7206</strain>
    </source>
</reference>
<name>A0A917JR40_9PSEU</name>
<dbReference type="InterPro" id="IPR043917">
    <property type="entry name" value="DUF5753"/>
</dbReference>
<dbReference type="EMBL" id="BMMT01000004">
    <property type="protein sequence ID" value="GGI81327.1"/>
    <property type="molecule type" value="Genomic_DNA"/>
</dbReference>
<dbReference type="EMBL" id="BAAAHC010000015">
    <property type="protein sequence ID" value="GAA0533427.1"/>
    <property type="molecule type" value="Genomic_DNA"/>
</dbReference>
<protein>
    <submittedName>
        <fullName evidence="2 3">Transcriptional regulator</fullName>
    </submittedName>
</protein>
<dbReference type="CDD" id="cd00093">
    <property type="entry name" value="HTH_XRE"/>
    <property type="match status" value="1"/>
</dbReference>
<dbReference type="SUPFAM" id="SSF47413">
    <property type="entry name" value="lambda repressor-like DNA-binding domains"/>
    <property type="match status" value="1"/>
</dbReference>
<dbReference type="Pfam" id="PF19054">
    <property type="entry name" value="DUF5753"/>
    <property type="match status" value="1"/>
</dbReference>
<sequence length="292" mass="33247">MGRPRTTLERRQLGAELRRLREAAGKQQKEAAAAIECDVSQISRVERGERAFKVLEIEALLDFYGAPKEDRAQITRLAQLARQRQPRRMYSDAFPGAFRRLSDHEQDATEIYYSDSELIPGLLQTEDYIRAMMRVGRAALVGTASHEDIEARVQFRLDRQELITRENPPRMWFVIGEAALRRPVGRWKVLRGQLQRLLALIEQHPHIVIQVAPLSIVDHPLLGGSIEILRFDGLAPDLVHQPTFIGGGVYVVDEKDIAACMRAFDQLRAVALGPEQSRSFIARRVEELEHDD</sequence>
<accession>A0A917JR40</accession>
<dbReference type="Proteomes" id="UP000597989">
    <property type="component" value="Unassembled WGS sequence"/>
</dbReference>
<dbReference type="GO" id="GO:0003677">
    <property type="term" value="F:DNA binding"/>
    <property type="evidence" value="ECO:0007669"/>
    <property type="project" value="InterPro"/>
</dbReference>